<gene>
    <name evidence="2" type="ORF">IV203_006284</name>
    <name evidence="3" type="ORF">IV203_037342</name>
</gene>
<protein>
    <submittedName>
        <fullName evidence="3">Lytic polysaccharide mono-oxygenase, cellulose-degrading protein</fullName>
    </submittedName>
</protein>
<keyword evidence="4" id="KW-1185">Reference proteome</keyword>
<dbReference type="InterPro" id="IPR004302">
    <property type="entry name" value="Cellulose/chitin-bd_N"/>
</dbReference>
<dbReference type="Proteomes" id="UP000693970">
    <property type="component" value="Unassembled WGS sequence"/>
</dbReference>
<dbReference type="EMBL" id="JAGRRH010000021">
    <property type="protein sequence ID" value="KAG7347215.1"/>
    <property type="molecule type" value="Genomic_DNA"/>
</dbReference>
<dbReference type="EMBL" id="JAGRRH010000009">
    <property type="protein sequence ID" value="KAG7364140.1"/>
    <property type="molecule type" value="Genomic_DNA"/>
</dbReference>
<accession>A0A9K3LLR3</accession>
<evidence type="ECO:0000313" key="2">
    <source>
        <dbReference type="EMBL" id="KAG7347215.1"/>
    </source>
</evidence>
<proteinExistence type="predicted"/>
<sequence length="123" mass="13964">MFMAYLIVLLHQFHKPRKCKQLLNAPNHGVCGINEQGIDYDAWKDSQGNVMPWITQQVYEEGQVIDVYTHFTANHAGHMTIRGCADGSFNSNCLVGKQVLLQWECSSVVYEAYFGRANDDQHA</sequence>
<evidence type="ECO:0000259" key="1">
    <source>
        <dbReference type="Pfam" id="PF03067"/>
    </source>
</evidence>
<evidence type="ECO:0000313" key="4">
    <source>
        <dbReference type="Proteomes" id="UP000693970"/>
    </source>
</evidence>
<reference evidence="3" key="1">
    <citation type="journal article" date="2021" name="Sci. Rep.">
        <title>Diploid genomic architecture of Nitzschia inconspicua, an elite biomass production diatom.</title>
        <authorList>
            <person name="Oliver A."/>
            <person name="Podell S."/>
            <person name="Pinowska A."/>
            <person name="Traller J.C."/>
            <person name="Smith S.R."/>
            <person name="McClure R."/>
            <person name="Beliaev A."/>
            <person name="Bohutskyi P."/>
            <person name="Hill E.A."/>
            <person name="Rabines A."/>
            <person name="Zheng H."/>
            <person name="Allen L.Z."/>
            <person name="Kuo A."/>
            <person name="Grigoriev I.V."/>
            <person name="Allen A.E."/>
            <person name="Hazlebeck D."/>
            <person name="Allen E.E."/>
        </authorList>
    </citation>
    <scope>NUCLEOTIDE SEQUENCE</scope>
    <source>
        <strain evidence="3">Hildebrandi</strain>
    </source>
</reference>
<reference evidence="3" key="2">
    <citation type="submission" date="2021-04" db="EMBL/GenBank/DDBJ databases">
        <authorList>
            <person name="Podell S."/>
        </authorList>
    </citation>
    <scope>NUCLEOTIDE SEQUENCE</scope>
    <source>
        <strain evidence="3">Hildebrandi</strain>
    </source>
</reference>
<dbReference type="Pfam" id="PF03067">
    <property type="entry name" value="LPMO_10"/>
    <property type="match status" value="1"/>
</dbReference>
<organism evidence="3 4">
    <name type="scientific">Nitzschia inconspicua</name>
    <dbReference type="NCBI Taxonomy" id="303405"/>
    <lineage>
        <taxon>Eukaryota</taxon>
        <taxon>Sar</taxon>
        <taxon>Stramenopiles</taxon>
        <taxon>Ochrophyta</taxon>
        <taxon>Bacillariophyta</taxon>
        <taxon>Bacillariophyceae</taxon>
        <taxon>Bacillariophycidae</taxon>
        <taxon>Bacillariales</taxon>
        <taxon>Bacillariaceae</taxon>
        <taxon>Nitzschia</taxon>
    </lineage>
</organism>
<feature type="domain" description="Chitin-binding type-4" evidence="1">
    <location>
        <begin position="24"/>
        <end position="91"/>
    </location>
</feature>
<name>A0A9K3LLR3_9STRA</name>
<evidence type="ECO:0000313" key="3">
    <source>
        <dbReference type="EMBL" id="KAG7364140.1"/>
    </source>
</evidence>
<dbReference type="AlphaFoldDB" id="A0A9K3LLR3"/>
<comment type="caution">
    <text evidence="3">The sequence shown here is derived from an EMBL/GenBank/DDBJ whole genome shotgun (WGS) entry which is preliminary data.</text>
</comment>